<proteinExistence type="inferred from homology"/>
<evidence type="ECO:0000313" key="3">
    <source>
        <dbReference type="EMBL" id="CDX30700.1"/>
    </source>
</evidence>
<accession>A0A090GGS3</accession>
<dbReference type="PANTHER" id="PTHR33744:SF7">
    <property type="entry name" value="PUCR FAMILY TRANSCRIPTIONAL REGULATOR"/>
    <property type="match status" value="1"/>
</dbReference>
<dbReference type="InterPro" id="IPR051448">
    <property type="entry name" value="CdaR-like_regulators"/>
</dbReference>
<gene>
    <name evidence="3" type="ORF">MPLDJ20_140007</name>
</gene>
<reference evidence="3 4" key="1">
    <citation type="submission" date="2014-08" db="EMBL/GenBank/DDBJ databases">
        <authorList>
            <person name="Moulin Lionel"/>
        </authorList>
    </citation>
    <scope>NUCLEOTIDE SEQUENCE [LARGE SCALE GENOMIC DNA]</scope>
</reference>
<dbReference type="EMBL" id="CCNB01000006">
    <property type="protein sequence ID" value="CDX30700.1"/>
    <property type="molecule type" value="Genomic_DNA"/>
</dbReference>
<protein>
    <submittedName>
        <fullName evidence="3">Putative transcriptional regulator, PucR family</fullName>
    </submittedName>
</protein>
<dbReference type="GeneID" id="31888908"/>
<dbReference type="Proteomes" id="UP000046373">
    <property type="component" value="Unassembled WGS sequence"/>
</dbReference>
<dbReference type="Gene3D" id="3.30.450.40">
    <property type="match status" value="1"/>
</dbReference>
<evidence type="ECO:0000313" key="4">
    <source>
        <dbReference type="Proteomes" id="UP000046373"/>
    </source>
</evidence>
<dbReference type="Pfam" id="PF13556">
    <property type="entry name" value="HTH_30"/>
    <property type="match status" value="1"/>
</dbReference>
<dbReference type="AlphaFoldDB" id="A0A090GGS3"/>
<evidence type="ECO:0000256" key="1">
    <source>
        <dbReference type="ARBA" id="ARBA00006754"/>
    </source>
</evidence>
<dbReference type="SUPFAM" id="SSF55781">
    <property type="entry name" value="GAF domain-like"/>
    <property type="match status" value="1"/>
</dbReference>
<dbReference type="InterPro" id="IPR003018">
    <property type="entry name" value="GAF"/>
</dbReference>
<evidence type="ECO:0000259" key="2">
    <source>
        <dbReference type="SMART" id="SM00065"/>
    </source>
</evidence>
<dbReference type="InterPro" id="IPR042070">
    <property type="entry name" value="PucR_C-HTH_sf"/>
</dbReference>
<sequence length="599" mass="66084">MDHESQILSLRDAASLINSGGDLQSVLRDLVLAACRHAKWTLGSIMSIDAPHGHAYVIVRHDPTLIQRTLPDRWELATSPSIVALNRNEPVYIRDARVSEEFPGYRREAFERDYRSVLVMPMNCVDEDGRPMVLTVVSREITEVSAEDIAFIGMIVHLGEIAVEKQHRLRQEKQAGERLQRALAAHTSLLQQALSEGSVAALADKVGALLPNPVVVIDFHANLVLAGRSPGEAHFDAAAWQQAVAGPLNRQIVKVARGASEARQNETLFVDDGKRRLKLSVRIEPLTIDDEVVGALIIFPTPQQSGQLDEMLLDSAKFALSVQMMRSFVRFRFETRSLTELFLEVAERRWRDEADIVNRARRLGVNLTTPQKLIVVDYADEAKDGGGGVADPHHALVRLLEQAGVAGTVIAVEGGLVCLVADDAGQGSVRLGKLPNKIAAELSRYFEREPAVLVSETCAVLADYPTAWERCRRMIRIGRSFGRTGVFAGQDFGPLPMLVAAADVPDVRNFVDKSVGALIAHDREHGTPYLDTLFAYLREGCRSQACADAIGLHVTTLRYRLSRMEELFGIKLDTPEQRFAVELAIRLSGIIDSRVPAVR</sequence>
<dbReference type="InterPro" id="IPR029016">
    <property type="entry name" value="GAF-like_dom_sf"/>
</dbReference>
<feature type="domain" description="GAF" evidence="2">
    <location>
        <begin position="22"/>
        <end position="173"/>
    </location>
</feature>
<dbReference type="SMART" id="SM00065">
    <property type="entry name" value="GAF"/>
    <property type="match status" value="1"/>
</dbReference>
<dbReference type="InterPro" id="IPR025736">
    <property type="entry name" value="PucR_C-HTH_dom"/>
</dbReference>
<dbReference type="PANTHER" id="PTHR33744">
    <property type="entry name" value="CARBOHYDRATE DIACID REGULATOR"/>
    <property type="match status" value="1"/>
</dbReference>
<dbReference type="Gene3D" id="1.10.10.2840">
    <property type="entry name" value="PucR C-terminal helix-turn-helix domain"/>
    <property type="match status" value="1"/>
</dbReference>
<comment type="similarity">
    <text evidence="1">Belongs to the CdaR family.</text>
</comment>
<dbReference type="Pfam" id="PF17853">
    <property type="entry name" value="GGDEF_2"/>
    <property type="match status" value="1"/>
</dbReference>
<name>A0A090GGS3_MESPL</name>
<dbReference type="InterPro" id="IPR041522">
    <property type="entry name" value="CdaR_GGDEF"/>
</dbReference>
<organism evidence="3 4">
    <name type="scientific">Mesorhizobium plurifarium</name>
    <dbReference type="NCBI Taxonomy" id="69974"/>
    <lineage>
        <taxon>Bacteria</taxon>
        <taxon>Pseudomonadati</taxon>
        <taxon>Pseudomonadota</taxon>
        <taxon>Alphaproteobacteria</taxon>
        <taxon>Hyphomicrobiales</taxon>
        <taxon>Phyllobacteriaceae</taxon>
        <taxon>Mesorhizobium</taxon>
    </lineage>
</organism>